<sequence length="244" mass="27239">MCIRGHWYTSVGYSWGANPLSQSPICGPTPTSNRCYLQIQTPSSRNTRLAVSHSRSGGTSPEGLLKLDHAYMLKFQTNPGENHHAKLIVGTVRKNKQGLLDFEASASELVFQQRNVQRCDAYFGAECAHRPIVQYNCTNDQASFQLGKYTSKGAASPEFADPKHFLESGEMILNKDTKYNILFNNCRWHVRRVANVAKFKPGEDPTVPQRPSTPEPSSPTWSELESPGRRPLQVMNPDPDSDSD</sequence>
<proteinExistence type="predicted"/>
<feature type="region of interest" description="Disordered" evidence="1">
    <location>
        <begin position="200"/>
        <end position="244"/>
    </location>
</feature>
<dbReference type="EMBL" id="ML976662">
    <property type="protein sequence ID" value="KAF1977970.1"/>
    <property type="molecule type" value="Genomic_DNA"/>
</dbReference>
<name>A0A6A5VN21_9PLEO</name>
<reference evidence="2" key="1">
    <citation type="journal article" date="2020" name="Stud. Mycol.">
        <title>101 Dothideomycetes genomes: a test case for predicting lifestyles and emergence of pathogens.</title>
        <authorList>
            <person name="Haridas S."/>
            <person name="Albert R."/>
            <person name="Binder M."/>
            <person name="Bloem J."/>
            <person name="Labutti K."/>
            <person name="Salamov A."/>
            <person name="Andreopoulos B."/>
            <person name="Baker S."/>
            <person name="Barry K."/>
            <person name="Bills G."/>
            <person name="Bluhm B."/>
            <person name="Cannon C."/>
            <person name="Castanera R."/>
            <person name="Culley D."/>
            <person name="Daum C."/>
            <person name="Ezra D."/>
            <person name="Gonzalez J."/>
            <person name="Henrissat B."/>
            <person name="Kuo A."/>
            <person name="Liang C."/>
            <person name="Lipzen A."/>
            <person name="Lutzoni F."/>
            <person name="Magnuson J."/>
            <person name="Mondo S."/>
            <person name="Nolan M."/>
            <person name="Ohm R."/>
            <person name="Pangilinan J."/>
            <person name="Park H.-J."/>
            <person name="Ramirez L."/>
            <person name="Alfaro M."/>
            <person name="Sun H."/>
            <person name="Tritt A."/>
            <person name="Yoshinaga Y."/>
            <person name="Zwiers L.-H."/>
            <person name="Turgeon B."/>
            <person name="Goodwin S."/>
            <person name="Spatafora J."/>
            <person name="Crous P."/>
            <person name="Grigoriev I."/>
        </authorList>
    </citation>
    <scope>NUCLEOTIDE SEQUENCE</scope>
    <source>
        <strain evidence="2">CBS 107.79</strain>
    </source>
</reference>
<dbReference type="AlphaFoldDB" id="A0A6A5VN21"/>
<protein>
    <submittedName>
        <fullName evidence="2">Uncharacterized protein</fullName>
    </submittedName>
</protein>
<evidence type="ECO:0000313" key="2">
    <source>
        <dbReference type="EMBL" id="KAF1977970.1"/>
    </source>
</evidence>
<accession>A0A6A5VN21</accession>
<evidence type="ECO:0000256" key="1">
    <source>
        <dbReference type="SAM" id="MobiDB-lite"/>
    </source>
</evidence>
<gene>
    <name evidence="2" type="ORF">BU23DRAFT_277363</name>
</gene>
<dbReference type="OrthoDB" id="3798451at2759"/>
<keyword evidence="3" id="KW-1185">Reference proteome</keyword>
<dbReference type="Proteomes" id="UP000800036">
    <property type="component" value="Unassembled WGS sequence"/>
</dbReference>
<organism evidence="2 3">
    <name type="scientific">Bimuria novae-zelandiae CBS 107.79</name>
    <dbReference type="NCBI Taxonomy" id="1447943"/>
    <lineage>
        <taxon>Eukaryota</taxon>
        <taxon>Fungi</taxon>
        <taxon>Dikarya</taxon>
        <taxon>Ascomycota</taxon>
        <taxon>Pezizomycotina</taxon>
        <taxon>Dothideomycetes</taxon>
        <taxon>Pleosporomycetidae</taxon>
        <taxon>Pleosporales</taxon>
        <taxon>Massarineae</taxon>
        <taxon>Didymosphaeriaceae</taxon>
        <taxon>Bimuria</taxon>
    </lineage>
</organism>
<evidence type="ECO:0000313" key="3">
    <source>
        <dbReference type="Proteomes" id="UP000800036"/>
    </source>
</evidence>